<reference evidence="2" key="1">
    <citation type="journal article" date="2022" name="Mol. Ecol. Resour.">
        <title>The genomes of chicory, endive, great burdock and yacon provide insights into Asteraceae palaeo-polyploidization history and plant inulin production.</title>
        <authorList>
            <person name="Fan W."/>
            <person name="Wang S."/>
            <person name="Wang H."/>
            <person name="Wang A."/>
            <person name="Jiang F."/>
            <person name="Liu H."/>
            <person name="Zhao H."/>
            <person name="Xu D."/>
            <person name="Zhang Y."/>
        </authorList>
    </citation>
    <scope>NUCLEOTIDE SEQUENCE [LARGE SCALE GENOMIC DNA]</scope>
    <source>
        <strain evidence="2">cv. Niubang</strain>
    </source>
</reference>
<reference evidence="1 2" key="2">
    <citation type="journal article" date="2022" name="Mol. Ecol. Resour.">
        <title>The genomes of chicory, endive, great burdock and yacon provide insights into Asteraceae paleo-polyploidization history and plant inulin production.</title>
        <authorList>
            <person name="Fan W."/>
            <person name="Wang S."/>
            <person name="Wang H."/>
            <person name="Wang A."/>
            <person name="Jiang F."/>
            <person name="Liu H."/>
            <person name="Zhao H."/>
            <person name="Xu D."/>
            <person name="Zhang Y."/>
        </authorList>
    </citation>
    <scope>NUCLEOTIDE SEQUENCE [LARGE SCALE GENOMIC DNA]</scope>
    <source>
        <strain evidence="2">cv. Niubang</strain>
    </source>
</reference>
<dbReference type="EMBL" id="CM042064">
    <property type="protein sequence ID" value="KAI3665372.1"/>
    <property type="molecule type" value="Genomic_DNA"/>
</dbReference>
<comment type="caution">
    <text evidence="1">The sequence shown here is derived from an EMBL/GenBank/DDBJ whole genome shotgun (WGS) entry which is preliminary data.</text>
</comment>
<dbReference type="Proteomes" id="UP001055879">
    <property type="component" value="Linkage Group LG18"/>
</dbReference>
<proteinExistence type="predicted"/>
<name>A0ACB8XEK0_ARCLA</name>
<accession>A0ACB8XEK0</accession>
<sequence length="184" mass="20352">MAIHFFYTPQTTTHSSVMFSPVTTPNSLRLRPPPPPPFHSSPGSLPSPTSPNIRSPLTSPLSATVYATAETTTCIALSPTMVISPPSLYEILGISMGATDGEIKTAYRRLARISHPDVKDSSGEEFMKIHAAYSTLSDPDKRADYDRRLFRTHRSRSYSSVRSASSYNGFNGYSGRNWETDQCW</sequence>
<evidence type="ECO:0000313" key="1">
    <source>
        <dbReference type="EMBL" id="KAI3665372.1"/>
    </source>
</evidence>
<keyword evidence="2" id="KW-1185">Reference proteome</keyword>
<evidence type="ECO:0000313" key="2">
    <source>
        <dbReference type="Proteomes" id="UP001055879"/>
    </source>
</evidence>
<organism evidence="1 2">
    <name type="scientific">Arctium lappa</name>
    <name type="common">Greater burdock</name>
    <name type="synonym">Lappa major</name>
    <dbReference type="NCBI Taxonomy" id="4217"/>
    <lineage>
        <taxon>Eukaryota</taxon>
        <taxon>Viridiplantae</taxon>
        <taxon>Streptophyta</taxon>
        <taxon>Embryophyta</taxon>
        <taxon>Tracheophyta</taxon>
        <taxon>Spermatophyta</taxon>
        <taxon>Magnoliopsida</taxon>
        <taxon>eudicotyledons</taxon>
        <taxon>Gunneridae</taxon>
        <taxon>Pentapetalae</taxon>
        <taxon>asterids</taxon>
        <taxon>campanulids</taxon>
        <taxon>Asterales</taxon>
        <taxon>Asteraceae</taxon>
        <taxon>Carduoideae</taxon>
        <taxon>Cardueae</taxon>
        <taxon>Arctiinae</taxon>
        <taxon>Arctium</taxon>
    </lineage>
</organism>
<gene>
    <name evidence="1" type="ORF">L6452_43996</name>
</gene>
<protein>
    <submittedName>
        <fullName evidence="1">Uncharacterized protein</fullName>
    </submittedName>
</protein>